<dbReference type="RefSeq" id="WP_119970800.1">
    <property type="nucleotide sequence ID" value="NZ_CP032416.1"/>
</dbReference>
<evidence type="ECO:0000313" key="2">
    <source>
        <dbReference type="Proteomes" id="UP000266301"/>
    </source>
</evidence>
<evidence type="ECO:0008006" key="3">
    <source>
        <dbReference type="Google" id="ProtNLM"/>
    </source>
</evidence>
<dbReference type="Proteomes" id="UP000266301">
    <property type="component" value="Chromosome"/>
</dbReference>
<organism evidence="1 2">
    <name type="scientific">Clostridium fermenticellae</name>
    <dbReference type="NCBI Taxonomy" id="2068654"/>
    <lineage>
        <taxon>Bacteria</taxon>
        <taxon>Bacillati</taxon>
        <taxon>Bacillota</taxon>
        <taxon>Clostridia</taxon>
        <taxon>Eubacteriales</taxon>
        <taxon>Clostridiaceae</taxon>
        <taxon>Clostridium</taxon>
    </lineage>
</organism>
<dbReference type="EMBL" id="CP032416">
    <property type="protein sequence ID" value="AYD39839.1"/>
    <property type="molecule type" value="Genomic_DNA"/>
</dbReference>
<evidence type="ECO:0000313" key="1">
    <source>
        <dbReference type="EMBL" id="AYD39839.1"/>
    </source>
</evidence>
<sequence>MDFIYRNKKKIRNILLTLLTLAVFSGVYYVCVHKLENSNTQNTTEKSVNAQSELEPKVSSNANVIFKIKYTKSGDIIKQKENNSKNLSGKTKGELNDMYKEDGYKVTNMTNSQVVFTKEVDKYAPNKYALGIKNGYIAIYRTDSNGNMFIEDKNRDITDIKISRLKKADIELLTKGNKYFECDTREDAEARLEDYE</sequence>
<protein>
    <recommendedName>
        <fullName evidence="3">Bypass of forespore C C-terminal domain-containing protein</fullName>
    </recommendedName>
</protein>
<proteinExistence type="predicted"/>
<gene>
    <name evidence="1" type="ORF">D4Z93_04635</name>
</gene>
<dbReference type="KEGG" id="cfer:D4Z93_04635"/>
<dbReference type="AlphaFoldDB" id="A0A386H2C1"/>
<dbReference type="OrthoDB" id="2082016at2"/>
<keyword evidence="2" id="KW-1185">Reference proteome</keyword>
<name>A0A386H2C1_9CLOT</name>
<accession>A0A386H2C1</accession>
<reference evidence="1 2" key="1">
    <citation type="journal article" date="2019" name="Int. J. Syst. Evol. Microbiol.">
        <title>Clostridium fermenticellae sp. nov., isolated from the mud in a fermentation cellar for the production of the Chinese liquor, baijiu.</title>
        <authorList>
            <person name="Xu P.X."/>
            <person name="Chai L.J."/>
            <person name="Qiu T."/>
            <person name="Zhang X.J."/>
            <person name="Lu Z.M."/>
            <person name="Xiao C."/>
            <person name="Wang S.T."/>
            <person name="Shen C.H."/>
            <person name="Shi J.S."/>
            <person name="Xu Z.H."/>
        </authorList>
    </citation>
    <scope>NUCLEOTIDE SEQUENCE [LARGE SCALE GENOMIC DNA]</scope>
    <source>
        <strain evidence="1 2">JN500901</strain>
    </source>
</reference>